<name>A0A4C1SJT2_EUMVA</name>
<organism evidence="1 2">
    <name type="scientific">Eumeta variegata</name>
    <name type="common">Bagworm moth</name>
    <name type="synonym">Eumeta japonica</name>
    <dbReference type="NCBI Taxonomy" id="151549"/>
    <lineage>
        <taxon>Eukaryota</taxon>
        <taxon>Metazoa</taxon>
        <taxon>Ecdysozoa</taxon>
        <taxon>Arthropoda</taxon>
        <taxon>Hexapoda</taxon>
        <taxon>Insecta</taxon>
        <taxon>Pterygota</taxon>
        <taxon>Neoptera</taxon>
        <taxon>Endopterygota</taxon>
        <taxon>Lepidoptera</taxon>
        <taxon>Glossata</taxon>
        <taxon>Ditrysia</taxon>
        <taxon>Tineoidea</taxon>
        <taxon>Psychidae</taxon>
        <taxon>Oiketicinae</taxon>
        <taxon>Eumeta</taxon>
    </lineage>
</organism>
<protein>
    <submittedName>
        <fullName evidence="1">Uncharacterized protein</fullName>
    </submittedName>
</protein>
<reference evidence="1 2" key="1">
    <citation type="journal article" date="2019" name="Commun. Biol.">
        <title>The bagworm genome reveals a unique fibroin gene that provides high tensile strength.</title>
        <authorList>
            <person name="Kono N."/>
            <person name="Nakamura H."/>
            <person name="Ohtoshi R."/>
            <person name="Tomita M."/>
            <person name="Numata K."/>
            <person name="Arakawa K."/>
        </authorList>
    </citation>
    <scope>NUCLEOTIDE SEQUENCE [LARGE SCALE GENOMIC DNA]</scope>
</reference>
<dbReference type="EMBL" id="BGZK01007090">
    <property type="protein sequence ID" value="GBP02234.1"/>
    <property type="molecule type" value="Genomic_DNA"/>
</dbReference>
<proteinExistence type="predicted"/>
<comment type="caution">
    <text evidence="1">The sequence shown here is derived from an EMBL/GenBank/DDBJ whole genome shotgun (WGS) entry which is preliminary data.</text>
</comment>
<sequence length="101" mass="11637">MKIELYNVDDGGKKKMFNYVFDKPCQHFLLGPIVNEIFNVGTNCKIAKGTYTFFLDAHKMSQKFFGNNFFYGVYLMKTSVADTNCNLFCMILVSDFKKKVA</sequence>
<keyword evidence="2" id="KW-1185">Reference proteome</keyword>
<evidence type="ECO:0000313" key="2">
    <source>
        <dbReference type="Proteomes" id="UP000299102"/>
    </source>
</evidence>
<gene>
    <name evidence="1" type="ORF">EVAR_95784_1</name>
</gene>
<dbReference type="AlphaFoldDB" id="A0A4C1SJT2"/>
<evidence type="ECO:0000313" key="1">
    <source>
        <dbReference type="EMBL" id="GBP02234.1"/>
    </source>
</evidence>
<dbReference type="OrthoDB" id="7384942at2759"/>
<accession>A0A4C1SJT2</accession>
<dbReference type="Proteomes" id="UP000299102">
    <property type="component" value="Unassembled WGS sequence"/>
</dbReference>